<comment type="caution">
    <text evidence="2">The sequence shown here is derived from an EMBL/GenBank/DDBJ whole genome shotgun (WGS) entry which is preliminary data.</text>
</comment>
<keyword evidence="1" id="KW-0732">Signal</keyword>
<evidence type="ECO:0000313" key="3">
    <source>
        <dbReference type="Proteomes" id="UP000276133"/>
    </source>
</evidence>
<feature type="chain" id="PRO_5018317403" evidence="1">
    <location>
        <begin position="23"/>
        <end position="67"/>
    </location>
</feature>
<sequence length="67" mass="7718">MPNTFTSLLFLSLSIIADNEEALIYFSSTFFSNGSNLTQRSKSNKIFCQNSNLILNENKFHSHYSYK</sequence>
<gene>
    <name evidence="2" type="ORF">BpHYR1_030323</name>
</gene>
<dbReference type="EMBL" id="REGN01002809">
    <property type="protein sequence ID" value="RNA26058.1"/>
    <property type="molecule type" value="Genomic_DNA"/>
</dbReference>
<keyword evidence="3" id="KW-1185">Reference proteome</keyword>
<dbReference type="Proteomes" id="UP000276133">
    <property type="component" value="Unassembled WGS sequence"/>
</dbReference>
<dbReference type="AlphaFoldDB" id="A0A3M7RRY6"/>
<feature type="signal peptide" evidence="1">
    <location>
        <begin position="1"/>
        <end position="22"/>
    </location>
</feature>
<proteinExistence type="predicted"/>
<organism evidence="2 3">
    <name type="scientific">Brachionus plicatilis</name>
    <name type="common">Marine rotifer</name>
    <name type="synonym">Brachionus muelleri</name>
    <dbReference type="NCBI Taxonomy" id="10195"/>
    <lineage>
        <taxon>Eukaryota</taxon>
        <taxon>Metazoa</taxon>
        <taxon>Spiralia</taxon>
        <taxon>Gnathifera</taxon>
        <taxon>Rotifera</taxon>
        <taxon>Eurotatoria</taxon>
        <taxon>Monogononta</taxon>
        <taxon>Pseudotrocha</taxon>
        <taxon>Ploima</taxon>
        <taxon>Brachionidae</taxon>
        <taxon>Brachionus</taxon>
    </lineage>
</organism>
<evidence type="ECO:0000256" key="1">
    <source>
        <dbReference type="SAM" id="SignalP"/>
    </source>
</evidence>
<name>A0A3M7RRY6_BRAPC</name>
<reference evidence="2 3" key="1">
    <citation type="journal article" date="2018" name="Sci. Rep.">
        <title>Genomic signatures of local adaptation to the degree of environmental predictability in rotifers.</title>
        <authorList>
            <person name="Franch-Gras L."/>
            <person name="Hahn C."/>
            <person name="Garcia-Roger E.M."/>
            <person name="Carmona M.J."/>
            <person name="Serra M."/>
            <person name="Gomez A."/>
        </authorList>
    </citation>
    <scope>NUCLEOTIDE SEQUENCE [LARGE SCALE GENOMIC DNA]</scope>
    <source>
        <strain evidence="2">HYR1</strain>
    </source>
</reference>
<protein>
    <submittedName>
        <fullName evidence="2">Uncharacterized protein</fullName>
    </submittedName>
</protein>
<accession>A0A3M7RRY6</accession>
<evidence type="ECO:0000313" key="2">
    <source>
        <dbReference type="EMBL" id="RNA26058.1"/>
    </source>
</evidence>